<sequence length="130" mass="14399">MSTNTHQWALLLQIVARMDRPIPWAEIDVPEGRTQKGCVVMLDKEKKKIREAMAAEGKELAPFKAKSTPKKRTKAADGEEGDEKGTGSPKKKKPTPRKKKATKDDEKVDEAEKTAVKEEAAAEDGDEELV</sequence>
<feature type="compositionally biased region" description="Basic residues" evidence="1">
    <location>
        <begin position="89"/>
        <end position="101"/>
    </location>
</feature>
<dbReference type="AlphaFoldDB" id="A0A9Q8PG92"/>
<reference evidence="2" key="1">
    <citation type="submission" date="2021-12" db="EMBL/GenBank/DDBJ databases">
        <authorList>
            <person name="Zaccaron A."/>
            <person name="Stergiopoulos I."/>
        </authorList>
    </citation>
    <scope>NUCLEOTIDE SEQUENCE</scope>
    <source>
        <strain evidence="2">Race5_Kim</strain>
    </source>
</reference>
<feature type="compositionally biased region" description="Acidic residues" evidence="1">
    <location>
        <begin position="121"/>
        <end position="130"/>
    </location>
</feature>
<protein>
    <submittedName>
        <fullName evidence="2">Uncharacterized protein</fullName>
    </submittedName>
</protein>
<dbReference type="OrthoDB" id="5371646at2759"/>
<proteinExistence type="predicted"/>
<reference evidence="2" key="2">
    <citation type="journal article" date="2022" name="Microb. Genom.">
        <title>A chromosome-scale genome assembly of the tomato pathogen Cladosporium fulvum reveals a compartmentalized genome architecture and the presence of a dispensable chromosome.</title>
        <authorList>
            <person name="Zaccaron A.Z."/>
            <person name="Chen L.H."/>
            <person name="Samaras A."/>
            <person name="Stergiopoulos I."/>
        </authorList>
    </citation>
    <scope>NUCLEOTIDE SEQUENCE</scope>
    <source>
        <strain evidence="2">Race5_Kim</strain>
    </source>
</reference>
<evidence type="ECO:0000313" key="2">
    <source>
        <dbReference type="EMBL" id="UJO22049.1"/>
    </source>
</evidence>
<dbReference type="Proteomes" id="UP000756132">
    <property type="component" value="Chromosome 9"/>
</dbReference>
<evidence type="ECO:0000313" key="3">
    <source>
        <dbReference type="Proteomes" id="UP000756132"/>
    </source>
</evidence>
<dbReference type="GeneID" id="71989299"/>
<dbReference type="EMBL" id="CP090171">
    <property type="protein sequence ID" value="UJO22049.1"/>
    <property type="molecule type" value="Genomic_DNA"/>
</dbReference>
<accession>A0A9Q8PG92</accession>
<organism evidence="2 3">
    <name type="scientific">Passalora fulva</name>
    <name type="common">Tomato leaf mold</name>
    <name type="synonym">Cladosporium fulvum</name>
    <dbReference type="NCBI Taxonomy" id="5499"/>
    <lineage>
        <taxon>Eukaryota</taxon>
        <taxon>Fungi</taxon>
        <taxon>Dikarya</taxon>
        <taxon>Ascomycota</taxon>
        <taxon>Pezizomycotina</taxon>
        <taxon>Dothideomycetes</taxon>
        <taxon>Dothideomycetidae</taxon>
        <taxon>Mycosphaerellales</taxon>
        <taxon>Mycosphaerellaceae</taxon>
        <taxon>Fulvia</taxon>
    </lineage>
</organism>
<dbReference type="RefSeq" id="XP_047766415.1">
    <property type="nucleotide sequence ID" value="XM_047908569.1"/>
</dbReference>
<gene>
    <name evidence="2" type="ORF">CLAFUR5_09421</name>
</gene>
<dbReference type="KEGG" id="ffu:CLAFUR5_09421"/>
<evidence type="ECO:0000256" key="1">
    <source>
        <dbReference type="SAM" id="MobiDB-lite"/>
    </source>
</evidence>
<name>A0A9Q8PG92_PASFU</name>
<feature type="compositionally biased region" description="Basic and acidic residues" evidence="1">
    <location>
        <begin position="102"/>
        <end position="120"/>
    </location>
</feature>
<keyword evidence="3" id="KW-1185">Reference proteome</keyword>
<feature type="region of interest" description="Disordered" evidence="1">
    <location>
        <begin position="53"/>
        <end position="130"/>
    </location>
</feature>